<feature type="transmembrane region" description="Helical" evidence="5">
    <location>
        <begin position="154"/>
        <end position="174"/>
    </location>
</feature>
<name>A0A0D8Y1C1_DICVI</name>
<evidence type="ECO:0008006" key="8">
    <source>
        <dbReference type="Google" id="ProtNLM"/>
    </source>
</evidence>
<sequence length="298" mass="32863">MGVITGVGGMYITDNYGIRLSILCGTSLNFVGSLIRVISSIPLVDGSIVAASAQAFFLVLPSKIAEIWFPDHQRSLANVLTFIGNFTKRKQSTDDLYVIENASMALITTLTFILSLFIRHGSPPTPPSASSEYHSKNAPSFWKSIVACLRNKQFLIQLFTFGLAFAELYGFMVIMSDIIIDRGYALHGYPTALAAFVGVMVSLICGLIADYTKKFKELIRASSAGLGAFSTPQFPIGIEMGVETTFPVYEATSSGLLILTGQLLMFIMYFVFEMTKNLKLFYKFEETSPSGNWQCWFV</sequence>
<dbReference type="Gene3D" id="1.20.1250.20">
    <property type="entry name" value="MFS general substrate transporter like domains"/>
    <property type="match status" value="1"/>
</dbReference>
<evidence type="ECO:0000313" key="6">
    <source>
        <dbReference type="EMBL" id="KJH49947.1"/>
    </source>
</evidence>
<dbReference type="OrthoDB" id="422206at2759"/>
<dbReference type="PANTHER" id="PTHR10924:SF8">
    <property type="entry name" value="MFS DOMAIN-CONTAINING PROTEIN-RELATED"/>
    <property type="match status" value="1"/>
</dbReference>
<keyword evidence="2 5" id="KW-0812">Transmembrane</keyword>
<dbReference type="Proteomes" id="UP000053766">
    <property type="component" value="Unassembled WGS sequence"/>
</dbReference>
<reference evidence="6 7" key="1">
    <citation type="submission" date="2013-11" db="EMBL/GenBank/DDBJ databases">
        <title>Draft genome of the bovine lungworm Dictyocaulus viviparus.</title>
        <authorList>
            <person name="Mitreva M."/>
        </authorList>
    </citation>
    <scope>NUCLEOTIDE SEQUENCE [LARGE SCALE GENOMIC DNA]</scope>
    <source>
        <strain evidence="6 7">HannoverDv2000</strain>
    </source>
</reference>
<dbReference type="GO" id="GO:0016020">
    <property type="term" value="C:membrane"/>
    <property type="evidence" value="ECO:0007669"/>
    <property type="project" value="UniProtKB-SubCell"/>
</dbReference>
<dbReference type="SUPFAM" id="SSF103473">
    <property type="entry name" value="MFS general substrate transporter"/>
    <property type="match status" value="1"/>
</dbReference>
<dbReference type="InterPro" id="IPR036259">
    <property type="entry name" value="MFS_trans_sf"/>
</dbReference>
<evidence type="ECO:0000313" key="7">
    <source>
        <dbReference type="Proteomes" id="UP000053766"/>
    </source>
</evidence>
<dbReference type="InterPro" id="IPR049680">
    <property type="entry name" value="FLVCR1-2_SLC49-like"/>
</dbReference>
<dbReference type="AlphaFoldDB" id="A0A0D8Y1C1"/>
<proteinExistence type="predicted"/>
<organism evidence="6 7">
    <name type="scientific">Dictyocaulus viviparus</name>
    <name type="common">Bovine lungworm</name>
    <dbReference type="NCBI Taxonomy" id="29172"/>
    <lineage>
        <taxon>Eukaryota</taxon>
        <taxon>Metazoa</taxon>
        <taxon>Ecdysozoa</taxon>
        <taxon>Nematoda</taxon>
        <taxon>Chromadorea</taxon>
        <taxon>Rhabditida</taxon>
        <taxon>Rhabditina</taxon>
        <taxon>Rhabditomorpha</taxon>
        <taxon>Strongyloidea</taxon>
        <taxon>Metastrongylidae</taxon>
        <taxon>Dictyocaulus</taxon>
    </lineage>
</organism>
<keyword evidence="7" id="KW-1185">Reference proteome</keyword>
<gene>
    <name evidence="6" type="ORF">DICVIV_03894</name>
</gene>
<dbReference type="STRING" id="29172.A0A0D8Y1C1"/>
<dbReference type="EMBL" id="KN716219">
    <property type="protein sequence ID" value="KJH49947.1"/>
    <property type="molecule type" value="Genomic_DNA"/>
</dbReference>
<evidence type="ECO:0000256" key="1">
    <source>
        <dbReference type="ARBA" id="ARBA00004141"/>
    </source>
</evidence>
<evidence type="ECO:0000256" key="4">
    <source>
        <dbReference type="ARBA" id="ARBA00023136"/>
    </source>
</evidence>
<feature type="transmembrane region" description="Helical" evidence="5">
    <location>
        <begin position="96"/>
        <end position="118"/>
    </location>
</feature>
<feature type="transmembrane region" description="Helical" evidence="5">
    <location>
        <begin position="254"/>
        <end position="272"/>
    </location>
</feature>
<evidence type="ECO:0000256" key="3">
    <source>
        <dbReference type="ARBA" id="ARBA00022989"/>
    </source>
</evidence>
<evidence type="ECO:0000256" key="5">
    <source>
        <dbReference type="SAM" id="Phobius"/>
    </source>
</evidence>
<evidence type="ECO:0000256" key="2">
    <source>
        <dbReference type="ARBA" id="ARBA00022692"/>
    </source>
</evidence>
<dbReference type="PANTHER" id="PTHR10924">
    <property type="entry name" value="MAJOR FACILITATOR SUPERFAMILY PROTEIN-RELATED"/>
    <property type="match status" value="1"/>
</dbReference>
<accession>A0A0D8Y1C1</accession>
<protein>
    <recommendedName>
        <fullName evidence="8">Major facilitator superfamily (MFS) profile domain-containing protein</fullName>
    </recommendedName>
</protein>
<feature type="transmembrane region" description="Helical" evidence="5">
    <location>
        <begin position="186"/>
        <end position="209"/>
    </location>
</feature>
<keyword evidence="4 5" id="KW-0472">Membrane</keyword>
<reference evidence="7" key="2">
    <citation type="journal article" date="2016" name="Sci. Rep.">
        <title>Dictyocaulus viviparus genome, variome and transcriptome elucidate lungworm biology and support future intervention.</title>
        <authorList>
            <person name="McNulty S.N."/>
            <person name="Strube C."/>
            <person name="Rosa B.A."/>
            <person name="Martin J.C."/>
            <person name="Tyagi R."/>
            <person name="Choi Y.J."/>
            <person name="Wang Q."/>
            <person name="Hallsworth Pepin K."/>
            <person name="Zhang X."/>
            <person name="Ozersky P."/>
            <person name="Wilson R.K."/>
            <person name="Sternberg P.W."/>
            <person name="Gasser R.B."/>
            <person name="Mitreva M."/>
        </authorList>
    </citation>
    <scope>NUCLEOTIDE SEQUENCE [LARGE SCALE GENOMIC DNA]</scope>
    <source>
        <strain evidence="7">HannoverDv2000</strain>
    </source>
</reference>
<keyword evidence="3 5" id="KW-1133">Transmembrane helix</keyword>
<comment type="subcellular location">
    <subcellularLocation>
        <location evidence="1">Membrane</location>
        <topology evidence="1">Multi-pass membrane protein</topology>
    </subcellularLocation>
</comment>